<dbReference type="SMART" id="SM00228">
    <property type="entry name" value="PDZ"/>
    <property type="match status" value="2"/>
</dbReference>
<dbReference type="SUPFAM" id="SSF50494">
    <property type="entry name" value="Trypsin-like serine proteases"/>
    <property type="match status" value="1"/>
</dbReference>
<evidence type="ECO:0000256" key="2">
    <source>
        <dbReference type="ARBA" id="ARBA00004418"/>
    </source>
</evidence>
<evidence type="ECO:0000256" key="7">
    <source>
        <dbReference type="ARBA" id="ARBA00022729"/>
    </source>
</evidence>
<keyword evidence="9" id="KW-0574">Periplasm</keyword>
<dbReference type="PANTHER" id="PTHR22939">
    <property type="entry name" value="SERINE PROTEASE FAMILY S1C HTRA-RELATED"/>
    <property type="match status" value="1"/>
</dbReference>
<feature type="compositionally biased region" description="Acidic residues" evidence="16">
    <location>
        <begin position="374"/>
        <end position="386"/>
    </location>
</feature>
<dbReference type="PANTHER" id="PTHR22939:SF130">
    <property type="entry name" value="PERIPLASMIC SERINE ENDOPROTEASE DEGP-LIKE-RELATED"/>
    <property type="match status" value="1"/>
</dbReference>
<gene>
    <name evidence="18" type="ORF">EDC90_102054</name>
</gene>
<dbReference type="PRINTS" id="PR00834">
    <property type="entry name" value="PROTEASES2C"/>
</dbReference>
<evidence type="ECO:0000256" key="3">
    <source>
        <dbReference type="ARBA" id="ARBA00010541"/>
    </source>
</evidence>
<organism evidence="18 19">
    <name type="scientific">Martelella mediterranea</name>
    <dbReference type="NCBI Taxonomy" id="293089"/>
    <lineage>
        <taxon>Bacteria</taxon>
        <taxon>Pseudomonadati</taxon>
        <taxon>Pseudomonadota</taxon>
        <taxon>Alphaproteobacteria</taxon>
        <taxon>Hyphomicrobiales</taxon>
        <taxon>Aurantimonadaceae</taxon>
        <taxon>Martelella</taxon>
    </lineage>
</organism>
<protein>
    <recommendedName>
        <fullName evidence="5">Probable periplasmic serine endoprotease DegP-like</fullName>
        <ecNumber evidence="4">3.4.21.107</ecNumber>
    </recommendedName>
    <alternativeName>
        <fullName evidence="13">Protease Do</fullName>
    </alternativeName>
</protein>
<feature type="binding site" evidence="15">
    <location>
        <position position="123"/>
    </location>
    <ligand>
        <name>substrate</name>
    </ligand>
</feature>
<keyword evidence="6 18" id="KW-0645">Protease</keyword>
<feature type="active site" description="Charge relay system" evidence="14">
    <location>
        <position position="226"/>
    </location>
</feature>
<feature type="active site" description="Charge relay system" evidence="14">
    <location>
        <position position="123"/>
    </location>
</feature>
<evidence type="ECO:0000256" key="10">
    <source>
        <dbReference type="ARBA" id="ARBA00022801"/>
    </source>
</evidence>
<proteinExistence type="inferred from homology"/>
<dbReference type="GO" id="GO:0004252">
    <property type="term" value="F:serine-type endopeptidase activity"/>
    <property type="evidence" value="ECO:0007669"/>
    <property type="project" value="InterPro"/>
</dbReference>
<feature type="region of interest" description="Disordered" evidence="16">
    <location>
        <begin position="373"/>
        <end position="401"/>
    </location>
</feature>
<dbReference type="PROSITE" id="PS50106">
    <property type="entry name" value="PDZ"/>
    <property type="match status" value="1"/>
</dbReference>
<comment type="caution">
    <text evidence="18">The sequence shown here is derived from an EMBL/GenBank/DDBJ whole genome shotgun (WGS) entry which is preliminary data.</text>
</comment>
<sequence length="502" mass="52786">MIVADRSPSFRRLAALSLGAFFAVTAPQTGGVNAAYAQTLSDVSVADLSEKLLDSVVNISISQSGPEGAEGESPLPKVPEGQPFEELFKDFFDGGGNINPHPVTSLGSGFVIDPDGIIVTNNHVIENADTIEVTFANGDTLEAELLGVDDQTDLAVLKVEPEKPLKAVKFGDSRKVRIGEWVMAIGNPFGLGGSVTLGIVSARGRTLDGPYDNFIQTDAAINKGNSGGPLFNMDGEVVGINTAILSPSGGSIGIGFSVPSELAENIIDQIVEYGYTRRGWLGLRVLEVSDELARSLGSDDPTGIAVGSIIEGGPSDGGPLQPGDIILRFDGNDIDTPRDLPRFVAESAIGEPAEIEIFREGERMTFEVTPQLLDDPEDELTSDETPGEVPQLADKESEESAGAPVELYGMTLAELDDNGRALYQIGGDVEGILITEVDDESAAAGEGLLPGMVIAEIAQTAVTTPQDVRSRLLELVSEGRRSVSLMVVSPSGDIEIVSLPLE</sequence>
<feature type="domain" description="PDZ" evidence="17">
    <location>
        <begin position="270"/>
        <end position="334"/>
    </location>
</feature>
<evidence type="ECO:0000256" key="8">
    <source>
        <dbReference type="ARBA" id="ARBA00022737"/>
    </source>
</evidence>
<keyword evidence="11" id="KW-0720">Serine protease</keyword>
<name>A0A4R3NNH6_9HYPH</name>
<dbReference type="Pfam" id="PF13180">
    <property type="entry name" value="PDZ_2"/>
    <property type="match status" value="1"/>
</dbReference>
<evidence type="ECO:0000256" key="14">
    <source>
        <dbReference type="PIRSR" id="PIRSR611782-1"/>
    </source>
</evidence>
<keyword evidence="10" id="KW-0378">Hydrolase</keyword>
<accession>A0A4R3NNH6</accession>
<feature type="active site" description="Charge relay system" evidence="14">
    <location>
        <position position="153"/>
    </location>
</feature>
<comment type="subcellular location">
    <subcellularLocation>
        <location evidence="2">Periplasm</location>
    </subcellularLocation>
</comment>
<evidence type="ECO:0000256" key="5">
    <source>
        <dbReference type="ARBA" id="ARBA00013958"/>
    </source>
</evidence>
<keyword evidence="8" id="KW-0677">Repeat</keyword>
<dbReference type="InterPro" id="IPR001940">
    <property type="entry name" value="Peptidase_S1C"/>
</dbReference>
<keyword evidence="12" id="KW-0346">Stress response</keyword>
<comment type="similarity">
    <text evidence="3">Belongs to the peptidase S1C family.</text>
</comment>
<evidence type="ECO:0000256" key="11">
    <source>
        <dbReference type="ARBA" id="ARBA00022825"/>
    </source>
</evidence>
<dbReference type="NCBIfam" id="TIGR02037">
    <property type="entry name" value="degP_htrA_DO"/>
    <property type="match status" value="1"/>
</dbReference>
<evidence type="ECO:0000256" key="6">
    <source>
        <dbReference type="ARBA" id="ARBA00022670"/>
    </source>
</evidence>
<dbReference type="InterPro" id="IPR009003">
    <property type="entry name" value="Peptidase_S1_PA"/>
</dbReference>
<comment type="catalytic activity">
    <reaction evidence="1">
        <text>Acts on substrates that are at least partially unfolded. The cleavage site P1 residue is normally between a pair of hydrophobic residues, such as Val-|-Val.</text>
        <dbReference type="EC" id="3.4.21.107"/>
    </reaction>
</comment>
<dbReference type="SUPFAM" id="SSF50156">
    <property type="entry name" value="PDZ domain-like"/>
    <property type="match status" value="2"/>
</dbReference>
<keyword evidence="7" id="KW-0732">Signal</keyword>
<feature type="binding site" evidence="15">
    <location>
        <position position="153"/>
    </location>
    <ligand>
        <name>substrate</name>
    </ligand>
</feature>
<dbReference type="InterPro" id="IPR011782">
    <property type="entry name" value="Pept_S1C_Do"/>
</dbReference>
<dbReference type="AlphaFoldDB" id="A0A4R3NNH6"/>
<dbReference type="Proteomes" id="UP000295097">
    <property type="component" value="Unassembled WGS sequence"/>
</dbReference>
<evidence type="ECO:0000256" key="1">
    <source>
        <dbReference type="ARBA" id="ARBA00001772"/>
    </source>
</evidence>
<dbReference type="OrthoDB" id="9758917at2"/>
<keyword evidence="19" id="KW-1185">Reference proteome</keyword>
<evidence type="ECO:0000313" key="19">
    <source>
        <dbReference type="Proteomes" id="UP000295097"/>
    </source>
</evidence>
<dbReference type="Gene3D" id="2.40.10.120">
    <property type="match status" value="1"/>
</dbReference>
<dbReference type="Pfam" id="PF13365">
    <property type="entry name" value="Trypsin_2"/>
    <property type="match status" value="1"/>
</dbReference>
<reference evidence="18 19" key="1">
    <citation type="submission" date="2019-03" db="EMBL/GenBank/DDBJ databases">
        <title>Freshwater and sediment microbial communities from various areas in North America, analyzing microbe dynamics in response to fracking.</title>
        <authorList>
            <person name="Lamendella R."/>
        </authorList>
    </citation>
    <scope>NUCLEOTIDE SEQUENCE [LARGE SCALE GENOMIC DNA]</scope>
    <source>
        <strain evidence="18 19">175.2</strain>
    </source>
</reference>
<evidence type="ECO:0000256" key="9">
    <source>
        <dbReference type="ARBA" id="ARBA00022764"/>
    </source>
</evidence>
<feature type="binding site" evidence="15">
    <location>
        <begin position="224"/>
        <end position="226"/>
    </location>
    <ligand>
        <name>substrate</name>
    </ligand>
</feature>
<dbReference type="Gene3D" id="2.30.42.10">
    <property type="match status" value="2"/>
</dbReference>
<evidence type="ECO:0000256" key="12">
    <source>
        <dbReference type="ARBA" id="ARBA00023016"/>
    </source>
</evidence>
<dbReference type="GO" id="GO:0006508">
    <property type="term" value="P:proteolysis"/>
    <property type="evidence" value="ECO:0007669"/>
    <property type="project" value="UniProtKB-KW"/>
</dbReference>
<evidence type="ECO:0000256" key="16">
    <source>
        <dbReference type="SAM" id="MobiDB-lite"/>
    </source>
</evidence>
<dbReference type="EC" id="3.4.21.107" evidence="4"/>
<dbReference type="RefSeq" id="WP_132312355.1">
    <property type="nucleotide sequence ID" value="NZ_SMAR01000020.1"/>
</dbReference>
<dbReference type="EMBL" id="SMAR01000020">
    <property type="protein sequence ID" value="TCT37162.1"/>
    <property type="molecule type" value="Genomic_DNA"/>
</dbReference>
<dbReference type="InterPro" id="IPR001478">
    <property type="entry name" value="PDZ"/>
</dbReference>
<evidence type="ECO:0000256" key="15">
    <source>
        <dbReference type="PIRSR" id="PIRSR611782-2"/>
    </source>
</evidence>
<evidence type="ECO:0000256" key="4">
    <source>
        <dbReference type="ARBA" id="ARBA00013035"/>
    </source>
</evidence>
<evidence type="ECO:0000313" key="18">
    <source>
        <dbReference type="EMBL" id="TCT37162.1"/>
    </source>
</evidence>
<dbReference type="GO" id="GO:0042597">
    <property type="term" value="C:periplasmic space"/>
    <property type="evidence" value="ECO:0007669"/>
    <property type="project" value="UniProtKB-SubCell"/>
</dbReference>
<evidence type="ECO:0000256" key="13">
    <source>
        <dbReference type="ARBA" id="ARBA00032850"/>
    </source>
</evidence>
<evidence type="ECO:0000259" key="17">
    <source>
        <dbReference type="PROSITE" id="PS50106"/>
    </source>
</evidence>
<dbReference type="InterPro" id="IPR036034">
    <property type="entry name" value="PDZ_sf"/>
</dbReference>